<dbReference type="EMBL" id="CP039354">
    <property type="protein sequence ID" value="QCE12689.1"/>
    <property type="molecule type" value="Genomic_DNA"/>
</dbReference>
<feature type="compositionally biased region" description="Polar residues" evidence="1">
    <location>
        <begin position="26"/>
        <end position="43"/>
    </location>
</feature>
<organism evidence="2 3">
    <name type="scientific">Vigna unguiculata</name>
    <name type="common">Cowpea</name>
    <dbReference type="NCBI Taxonomy" id="3917"/>
    <lineage>
        <taxon>Eukaryota</taxon>
        <taxon>Viridiplantae</taxon>
        <taxon>Streptophyta</taxon>
        <taxon>Embryophyta</taxon>
        <taxon>Tracheophyta</taxon>
        <taxon>Spermatophyta</taxon>
        <taxon>Magnoliopsida</taxon>
        <taxon>eudicotyledons</taxon>
        <taxon>Gunneridae</taxon>
        <taxon>Pentapetalae</taxon>
        <taxon>rosids</taxon>
        <taxon>fabids</taxon>
        <taxon>Fabales</taxon>
        <taxon>Fabaceae</taxon>
        <taxon>Papilionoideae</taxon>
        <taxon>50 kb inversion clade</taxon>
        <taxon>NPAAA clade</taxon>
        <taxon>indigoferoid/millettioid clade</taxon>
        <taxon>Phaseoleae</taxon>
        <taxon>Vigna</taxon>
    </lineage>
</organism>
<evidence type="ECO:0000313" key="2">
    <source>
        <dbReference type="EMBL" id="QCE12689.1"/>
    </source>
</evidence>
<evidence type="ECO:0000313" key="3">
    <source>
        <dbReference type="Proteomes" id="UP000501690"/>
    </source>
</evidence>
<feature type="region of interest" description="Disordered" evidence="1">
    <location>
        <begin position="23"/>
        <end position="55"/>
    </location>
</feature>
<accession>A0A4D6NJ88</accession>
<dbReference type="Proteomes" id="UP000501690">
    <property type="component" value="Linkage Group LG10"/>
</dbReference>
<keyword evidence="3" id="KW-1185">Reference proteome</keyword>
<protein>
    <submittedName>
        <fullName evidence="2">Uncharacterized protein</fullName>
    </submittedName>
</protein>
<name>A0A4D6NJ88_VIGUN</name>
<sequence>MARTTISNAEFMAWAKTRRRLEDSADNATARSSGQIGLSTTPTSEKDAPTGASGVRDRLPSLVLVIPPINTVPATTGGKGRRRVAPLPAARRNGASVEKLRGHWPLRSLVATFGWTRMSPIIWVLASRTC</sequence>
<evidence type="ECO:0000256" key="1">
    <source>
        <dbReference type="SAM" id="MobiDB-lite"/>
    </source>
</evidence>
<gene>
    <name evidence="2" type="ORF">DEO72_LG10g3937</name>
</gene>
<reference evidence="2 3" key="1">
    <citation type="submission" date="2019-04" db="EMBL/GenBank/DDBJ databases">
        <title>An improved genome assembly and genetic linkage map for asparagus bean, Vigna unguiculata ssp. sesquipedialis.</title>
        <authorList>
            <person name="Xia Q."/>
            <person name="Zhang R."/>
            <person name="Dong Y."/>
        </authorList>
    </citation>
    <scope>NUCLEOTIDE SEQUENCE [LARGE SCALE GENOMIC DNA]</scope>
    <source>
        <tissue evidence="2">Leaf</tissue>
    </source>
</reference>
<proteinExistence type="predicted"/>
<dbReference type="AlphaFoldDB" id="A0A4D6NJ88"/>